<proteinExistence type="predicted"/>
<accession>A0A1R2AKG5</accession>
<dbReference type="Proteomes" id="UP000187209">
    <property type="component" value="Unassembled WGS sequence"/>
</dbReference>
<dbReference type="EMBL" id="MPUH01002599">
    <property type="protein sequence ID" value="OMJ64984.1"/>
    <property type="molecule type" value="Genomic_DNA"/>
</dbReference>
<evidence type="ECO:0000313" key="1">
    <source>
        <dbReference type="EMBL" id="OMJ64984.1"/>
    </source>
</evidence>
<organism evidence="1 2">
    <name type="scientific">Stentor coeruleus</name>
    <dbReference type="NCBI Taxonomy" id="5963"/>
    <lineage>
        <taxon>Eukaryota</taxon>
        <taxon>Sar</taxon>
        <taxon>Alveolata</taxon>
        <taxon>Ciliophora</taxon>
        <taxon>Postciliodesmatophora</taxon>
        <taxon>Heterotrichea</taxon>
        <taxon>Heterotrichida</taxon>
        <taxon>Stentoridae</taxon>
        <taxon>Stentor</taxon>
    </lineage>
</organism>
<name>A0A1R2AKG5_9CILI</name>
<gene>
    <name evidence="1" type="ORF">SteCoe_40230</name>
</gene>
<keyword evidence="2" id="KW-1185">Reference proteome</keyword>
<sequence length="125" mass="14556">MIRDILFVCLEAIPKYAVILYPYDTKLKSQSNRLVSLQKSVSIHFVLVFLKKRQFITYEQYLQCFLDEEIRILLNPEALRKYCVDIGFKLRKSEISTSASPITPESAQIKRSSIDKGFKRAFTTI</sequence>
<protein>
    <submittedName>
        <fullName evidence="1">Uncharacterized protein</fullName>
    </submittedName>
</protein>
<evidence type="ECO:0000313" key="2">
    <source>
        <dbReference type="Proteomes" id="UP000187209"/>
    </source>
</evidence>
<reference evidence="1 2" key="1">
    <citation type="submission" date="2016-11" db="EMBL/GenBank/DDBJ databases">
        <title>The macronuclear genome of Stentor coeruleus: a giant cell with tiny introns.</title>
        <authorList>
            <person name="Slabodnick M."/>
            <person name="Ruby J.G."/>
            <person name="Reiff S.B."/>
            <person name="Swart E.C."/>
            <person name="Gosai S."/>
            <person name="Prabakaran S."/>
            <person name="Witkowska E."/>
            <person name="Larue G.E."/>
            <person name="Fisher S."/>
            <person name="Freeman R.M."/>
            <person name="Gunawardena J."/>
            <person name="Chu W."/>
            <person name="Stover N.A."/>
            <person name="Gregory B.D."/>
            <person name="Nowacki M."/>
            <person name="Derisi J."/>
            <person name="Roy S.W."/>
            <person name="Marshall W.F."/>
            <person name="Sood P."/>
        </authorList>
    </citation>
    <scope>NUCLEOTIDE SEQUENCE [LARGE SCALE GENOMIC DNA]</scope>
    <source>
        <strain evidence="1">WM001</strain>
    </source>
</reference>
<dbReference type="AlphaFoldDB" id="A0A1R2AKG5"/>
<comment type="caution">
    <text evidence="1">The sequence shown here is derived from an EMBL/GenBank/DDBJ whole genome shotgun (WGS) entry which is preliminary data.</text>
</comment>